<evidence type="ECO:0000256" key="3">
    <source>
        <dbReference type="ARBA" id="ARBA00011648"/>
    </source>
</evidence>
<dbReference type="InterPro" id="IPR026015">
    <property type="entry name" value="ATP_synth_OSCP/delta_N_sf"/>
</dbReference>
<dbReference type="Proteomes" id="UP000626092">
    <property type="component" value="Unassembled WGS sequence"/>
</dbReference>
<dbReference type="InterPro" id="IPR000711">
    <property type="entry name" value="ATPase_OSCP/dsu"/>
</dbReference>
<evidence type="ECO:0000256" key="6">
    <source>
        <dbReference type="ARBA" id="ARBA00023065"/>
    </source>
</evidence>
<comment type="subcellular location">
    <subcellularLocation>
        <location evidence="1">Membrane</location>
    </subcellularLocation>
</comment>
<keyword evidence="5" id="KW-0375">Hydrogen ion transport</keyword>
<organism evidence="9 10">
    <name type="scientific">Rhododendron simsii</name>
    <name type="common">Sims's rhododendron</name>
    <dbReference type="NCBI Taxonomy" id="118357"/>
    <lineage>
        <taxon>Eukaryota</taxon>
        <taxon>Viridiplantae</taxon>
        <taxon>Streptophyta</taxon>
        <taxon>Embryophyta</taxon>
        <taxon>Tracheophyta</taxon>
        <taxon>Spermatophyta</taxon>
        <taxon>Magnoliopsida</taxon>
        <taxon>eudicotyledons</taxon>
        <taxon>Gunneridae</taxon>
        <taxon>Pentapetalae</taxon>
        <taxon>asterids</taxon>
        <taxon>Ericales</taxon>
        <taxon>Ericaceae</taxon>
        <taxon>Ericoideae</taxon>
        <taxon>Rhodoreae</taxon>
        <taxon>Rhododendron</taxon>
    </lineage>
</organism>
<evidence type="ECO:0000256" key="4">
    <source>
        <dbReference type="ARBA" id="ARBA00022448"/>
    </source>
</evidence>
<proteinExistence type="inferred from homology"/>
<evidence type="ECO:0000313" key="10">
    <source>
        <dbReference type="Proteomes" id="UP000626092"/>
    </source>
</evidence>
<dbReference type="GO" id="GO:0016020">
    <property type="term" value="C:membrane"/>
    <property type="evidence" value="ECO:0007669"/>
    <property type="project" value="UniProtKB-SubCell"/>
</dbReference>
<comment type="similarity">
    <text evidence="2">Belongs to the ATPase delta chain family.</text>
</comment>
<evidence type="ECO:0000256" key="5">
    <source>
        <dbReference type="ARBA" id="ARBA00022781"/>
    </source>
</evidence>
<gene>
    <name evidence="9" type="ORF">RHSIM_Rhsim01G0052900</name>
</gene>
<comment type="subunit">
    <text evidence="3">F-type ATPases have 2 components, CF(1) - the catalytic core - and CF(0) - the membrane proton channel. CF(1) has five subunits: alpha(3), beta(3), gamma(1), delta(1), epsilon(1). CF(0) has three main subunits: a, b and c.</text>
</comment>
<name>A0A834HSV0_RHOSS</name>
<dbReference type="SUPFAM" id="SSF47928">
    <property type="entry name" value="N-terminal domain of the delta subunit of the F1F0-ATP synthase"/>
    <property type="match status" value="1"/>
</dbReference>
<keyword evidence="8" id="KW-0066">ATP synthesis</keyword>
<accession>A0A834HSV0</accession>
<comment type="caution">
    <text evidence="9">The sequence shown here is derived from an EMBL/GenBank/DDBJ whole genome shotgun (WGS) entry which is preliminary data.</text>
</comment>
<dbReference type="EMBL" id="WJXA01000001">
    <property type="protein sequence ID" value="KAF7153491.1"/>
    <property type="molecule type" value="Genomic_DNA"/>
</dbReference>
<keyword evidence="10" id="KW-1185">Reference proteome</keyword>
<evidence type="ECO:0000256" key="1">
    <source>
        <dbReference type="ARBA" id="ARBA00004370"/>
    </source>
</evidence>
<evidence type="ECO:0000256" key="8">
    <source>
        <dbReference type="ARBA" id="ARBA00023310"/>
    </source>
</evidence>
<keyword evidence="4" id="KW-0813">Transport</keyword>
<dbReference type="Pfam" id="PF00213">
    <property type="entry name" value="OSCP"/>
    <property type="match status" value="1"/>
</dbReference>
<reference evidence="9" key="1">
    <citation type="submission" date="2019-11" db="EMBL/GenBank/DDBJ databases">
        <authorList>
            <person name="Liu Y."/>
            <person name="Hou J."/>
            <person name="Li T.-Q."/>
            <person name="Guan C.-H."/>
            <person name="Wu X."/>
            <person name="Wu H.-Z."/>
            <person name="Ling F."/>
            <person name="Zhang R."/>
            <person name="Shi X.-G."/>
            <person name="Ren J.-P."/>
            <person name="Chen E.-F."/>
            <person name="Sun J.-M."/>
        </authorList>
    </citation>
    <scope>NUCLEOTIDE SEQUENCE</scope>
    <source>
        <strain evidence="9">Adult_tree_wgs_1</strain>
        <tissue evidence="9">Leaves</tissue>
    </source>
</reference>
<keyword evidence="7" id="KW-0472">Membrane</keyword>
<dbReference type="GO" id="GO:0046933">
    <property type="term" value="F:proton-transporting ATP synthase activity, rotational mechanism"/>
    <property type="evidence" value="ECO:0007669"/>
    <property type="project" value="InterPro"/>
</dbReference>
<dbReference type="OrthoDB" id="1262810at2759"/>
<sequence>MTIPQIDSQEYSSDHSILLQTDLNSFLASIPYGPAIIKVKSWTVWIKYRSDYDCFASALYLSAVKANAPEKVESELLDLVEASKRSPSFAQFMKDLTVPKVTRIKALMEICAEAKLSDITRNFLCKALPSLIT</sequence>
<evidence type="ECO:0000256" key="7">
    <source>
        <dbReference type="ARBA" id="ARBA00023136"/>
    </source>
</evidence>
<evidence type="ECO:0000313" key="9">
    <source>
        <dbReference type="EMBL" id="KAF7153491.1"/>
    </source>
</evidence>
<dbReference type="Gene3D" id="1.10.520.20">
    <property type="entry name" value="N-terminal domain of the delta subunit of the F1F0-ATP synthase"/>
    <property type="match status" value="1"/>
</dbReference>
<dbReference type="AlphaFoldDB" id="A0A834HSV0"/>
<evidence type="ECO:0000256" key="2">
    <source>
        <dbReference type="ARBA" id="ARBA00007046"/>
    </source>
</evidence>
<protein>
    <submittedName>
        <fullName evidence="9">Uncharacterized protein</fullName>
    </submittedName>
</protein>
<dbReference type="PANTHER" id="PTHR11910">
    <property type="entry name" value="ATP SYNTHASE DELTA CHAIN"/>
    <property type="match status" value="1"/>
</dbReference>
<keyword evidence="6" id="KW-0406">Ion transport</keyword>